<comment type="caution">
    <text evidence="3">The sequence shown here is derived from an EMBL/GenBank/DDBJ whole genome shotgun (WGS) entry which is preliminary data.</text>
</comment>
<evidence type="ECO:0000313" key="4">
    <source>
        <dbReference type="Proteomes" id="UP001443914"/>
    </source>
</evidence>
<evidence type="ECO:0000313" key="3">
    <source>
        <dbReference type="EMBL" id="KAK9670158.1"/>
    </source>
</evidence>
<accession>A0AAW1H692</accession>
<gene>
    <name evidence="3" type="ORF">RND81_13G182000</name>
</gene>
<sequence>MLSTEVVGRGGGTPLQRKEGNDKLEASLADMLHQHHVSAASLRLQTEVAKKEAMRAGARVSELLVETVNGGVEECFLNEKQIELEIRSMSATVAHFQKQTHQWLSASRALNDAIKEIGDFENWINVLLFDCHNITAAIRNIHQP</sequence>
<dbReference type="PANTHER" id="PTHR13073:SF0">
    <property type="entry name" value="BIOGENESIS OF LYSOSOME-RELATED ORGANELLES COMPLEX 1 SUBUNIT 1"/>
    <property type="match status" value="1"/>
</dbReference>
<dbReference type="InterPro" id="IPR009395">
    <property type="entry name" value="BLOC1S1"/>
</dbReference>
<comment type="similarity">
    <text evidence="1">Belongs to the BLOC1S1 family.</text>
</comment>
<dbReference type="AlphaFoldDB" id="A0AAW1H692"/>
<proteinExistence type="inferred from homology"/>
<dbReference type="Pfam" id="PF06320">
    <property type="entry name" value="GCN5L1"/>
    <property type="match status" value="1"/>
</dbReference>
<dbReference type="Proteomes" id="UP001443914">
    <property type="component" value="Unassembled WGS sequence"/>
</dbReference>
<keyword evidence="4" id="KW-1185">Reference proteome</keyword>
<protein>
    <recommendedName>
        <fullName evidence="2">Biogenesis of lysosome-related organelles complex 1 subunit 1</fullName>
    </recommendedName>
</protein>
<reference evidence="3" key="1">
    <citation type="submission" date="2024-03" db="EMBL/GenBank/DDBJ databases">
        <title>WGS assembly of Saponaria officinalis var. Norfolk2.</title>
        <authorList>
            <person name="Jenkins J."/>
            <person name="Shu S."/>
            <person name="Grimwood J."/>
            <person name="Barry K."/>
            <person name="Goodstein D."/>
            <person name="Schmutz J."/>
            <person name="Leebens-Mack J."/>
            <person name="Osbourn A."/>
        </authorList>
    </citation>
    <scope>NUCLEOTIDE SEQUENCE [LARGE SCALE GENOMIC DNA]</scope>
    <source>
        <strain evidence="3">JIC</strain>
    </source>
</reference>
<dbReference type="PANTHER" id="PTHR13073">
    <property type="entry name" value="BLOC-1 COMPLEX SUBUNIT 1"/>
    <property type="match status" value="1"/>
</dbReference>
<name>A0AAW1H692_SAPOF</name>
<evidence type="ECO:0000256" key="2">
    <source>
        <dbReference type="ARBA" id="ARBA00019577"/>
    </source>
</evidence>
<organism evidence="3 4">
    <name type="scientific">Saponaria officinalis</name>
    <name type="common">Common soapwort</name>
    <name type="synonym">Lychnis saponaria</name>
    <dbReference type="NCBI Taxonomy" id="3572"/>
    <lineage>
        <taxon>Eukaryota</taxon>
        <taxon>Viridiplantae</taxon>
        <taxon>Streptophyta</taxon>
        <taxon>Embryophyta</taxon>
        <taxon>Tracheophyta</taxon>
        <taxon>Spermatophyta</taxon>
        <taxon>Magnoliopsida</taxon>
        <taxon>eudicotyledons</taxon>
        <taxon>Gunneridae</taxon>
        <taxon>Pentapetalae</taxon>
        <taxon>Caryophyllales</taxon>
        <taxon>Caryophyllaceae</taxon>
        <taxon>Caryophylleae</taxon>
        <taxon>Saponaria</taxon>
    </lineage>
</organism>
<dbReference type="GO" id="GO:0016197">
    <property type="term" value="P:endosomal transport"/>
    <property type="evidence" value="ECO:0007669"/>
    <property type="project" value="TreeGrafter"/>
</dbReference>
<dbReference type="EMBL" id="JBDFQZ010000013">
    <property type="protein sequence ID" value="KAK9670158.1"/>
    <property type="molecule type" value="Genomic_DNA"/>
</dbReference>
<evidence type="ECO:0000256" key="1">
    <source>
        <dbReference type="ARBA" id="ARBA00007133"/>
    </source>
</evidence>
<dbReference type="GO" id="GO:0031083">
    <property type="term" value="C:BLOC-1 complex"/>
    <property type="evidence" value="ECO:0007669"/>
    <property type="project" value="InterPro"/>
</dbReference>